<organism evidence="3 4">
    <name type="scientific">Caerostris extrusa</name>
    <name type="common">Bark spider</name>
    <name type="synonym">Caerostris bankana</name>
    <dbReference type="NCBI Taxonomy" id="172846"/>
    <lineage>
        <taxon>Eukaryota</taxon>
        <taxon>Metazoa</taxon>
        <taxon>Ecdysozoa</taxon>
        <taxon>Arthropoda</taxon>
        <taxon>Chelicerata</taxon>
        <taxon>Arachnida</taxon>
        <taxon>Araneae</taxon>
        <taxon>Araneomorphae</taxon>
        <taxon>Entelegynae</taxon>
        <taxon>Araneoidea</taxon>
        <taxon>Araneidae</taxon>
        <taxon>Caerostris</taxon>
    </lineage>
</organism>
<keyword evidence="2" id="KW-0812">Transmembrane</keyword>
<accession>A0AAV4WRE5</accession>
<evidence type="ECO:0000256" key="2">
    <source>
        <dbReference type="SAM" id="Phobius"/>
    </source>
</evidence>
<keyword evidence="2" id="KW-1133">Transmembrane helix</keyword>
<gene>
    <name evidence="3" type="ORF">CEXT_276121</name>
</gene>
<sequence length="88" mass="9833">MTFANPQVTKPGSIFTTQDNSSNNGKRRKKGKQNGLFSRASMIFASSASVLCVCVGGWGEDSYWISDIRFSDPKSHYRCGWLEDLFCI</sequence>
<dbReference type="AlphaFoldDB" id="A0AAV4WRE5"/>
<feature type="compositionally biased region" description="Polar residues" evidence="1">
    <location>
        <begin position="1"/>
        <end position="19"/>
    </location>
</feature>
<keyword evidence="4" id="KW-1185">Reference proteome</keyword>
<dbReference type="EMBL" id="BPLR01016657">
    <property type="protein sequence ID" value="GIY85417.1"/>
    <property type="molecule type" value="Genomic_DNA"/>
</dbReference>
<reference evidence="3 4" key="1">
    <citation type="submission" date="2021-06" db="EMBL/GenBank/DDBJ databases">
        <title>Caerostris extrusa draft genome.</title>
        <authorList>
            <person name="Kono N."/>
            <person name="Arakawa K."/>
        </authorList>
    </citation>
    <scope>NUCLEOTIDE SEQUENCE [LARGE SCALE GENOMIC DNA]</scope>
</reference>
<evidence type="ECO:0000256" key="1">
    <source>
        <dbReference type="SAM" id="MobiDB-lite"/>
    </source>
</evidence>
<protein>
    <submittedName>
        <fullName evidence="3">Uncharacterized protein</fullName>
    </submittedName>
</protein>
<keyword evidence="2" id="KW-0472">Membrane</keyword>
<proteinExistence type="predicted"/>
<feature type="transmembrane region" description="Helical" evidence="2">
    <location>
        <begin position="36"/>
        <end position="58"/>
    </location>
</feature>
<name>A0AAV4WRE5_CAEEX</name>
<evidence type="ECO:0000313" key="3">
    <source>
        <dbReference type="EMBL" id="GIY85417.1"/>
    </source>
</evidence>
<comment type="caution">
    <text evidence="3">The sequence shown here is derived from an EMBL/GenBank/DDBJ whole genome shotgun (WGS) entry which is preliminary data.</text>
</comment>
<evidence type="ECO:0000313" key="4">
    <source>
        <dbReference type="Proteomes" id="UP001054945"/>
    </source>
</evidence>
<feature type="region of interest" description="Disordered" evidence="1">
    <location>
        <begin position="1"/>
        <end position="33"/>
    </location>
</feature>
<dbReference type="Proteomes" id="UP001054945">
    <property type="component" value="Unassembled WGS sequence"/>
</dbReference>